<evidence type="ECO:0000256" key="2">
    <source>
        <dbReference type="SAM" id="Phobius"/>
    </source>
</evidence>
<name>A0A4Q7E0T3_9CYAN</name>
<evidence type="ECO:0000313" key="4">
    <source>
        <dbReference type="Proteomes" id="UP000292459"/>
    </source>
</evidence>
<keyword evidence="2" id="KW-0472">Membrane</keyword>
<accession>A0A4Q7E0T3</accession>
<dbReference type="PANTHER" id="PTHR37185">
    <property type="entry name" value="MEMBRANE PROTEIN"/>
    <property type="match status" value="1"/>
</dbReference>
<feature type="transmembrane region" description="Helical" evidence="2">
    <location>
        <begin position="58"/>
        <end position="81"/>
    </location>
</feature>
<dbReference type="Pfam" id="PF09991">
    <property type="entry name" value="DUF2232"/>
    <property type="match status" value="1"/>
</dbReference>
<dbReference type="AlphaFoldDB" id="A0A4Q7E0T3"/>
<reference evidence="3 4" key="1">
    <citation type="submission" date="2018-11" db="EMBL/GenBank/DDBJ databases">
        <title>Whole genome sequencing of an environmental sample.</title>
        <authorList>
            <person name="Sarangi A.N."/>
            <person name="Singh D."/>
            <person name="Tripathy S."/>
        </authorList>
    </citation>
    <scope>NUCLEOTIDE SEQUENCE [LARGE SCALE GENOMIC DNA]</scope>
    <source>
        <strain evidence="3 4">Lakshadweep</strain>
    </source>
</reference>
<sequence length="265" mass="29481">MAESASDATPDPTNPQWGDTAPPSHPDEFEAVESYLDYRPGAIVESDRPLRRPTVGPAAMVETAFLASAASLIWLVNAYFPPGPLLRIVFPLPIALVYLRWGNRAAWMGALVSTMLLAVLMGPPRSLLYLMPYGLLGVQLGWLWYRRASWYISIGIGTLLNSLGFFVRLWLLSLMLGEDLWVYLINQATQMINWVLSRLVSFGLLSVGSLSQSNTTLVQLVALLIVIVSSLVYLFTVHLASWLLLERLGEKMPSPPPWVQRLLET</sequence>
<feature type="transmembrane region" description="Helical" evidence="2">
    <location>
        <begin position="127"/>
        <end position="145"/>
    </location>
</feature>
<dbReference type="Proteomes" id="UP000292459">
    <property type="component" value="Unassembled WGS sequence"/>
</dbReference>
<organism evidence="3 4">
    <name type="scientific">Leptolyngbya iicbica LK</name>
    <dbReference type="NCBI Taxonomy" id="2294035"/>
    <lineage>
        <taxon>Bacteria</taxon>
        <taxon>Bacillati</taxon>
        <taxon>Cyanobacteriota</taxon>
        <taxon>Cyanophyceae</taxon>
        <taxon>Leptolyngbyales</taxon>
        <taxon>Leptolyngbyaceae</taxon>
        <taxon>Leptolyngbya group</taxon>
        <taxon>Leptolyngbya</taxon>
        <taxon>Leptolyngbya iicbica</taxon>
    </lineage>
</organism>
<feature type="region of interest" description="Disordered" evidence="1">
    <location>
        <begin position="1"/>
        <end position="26"/>
    </location>
</feature>
<dbReference type="InterPro" id="IPR018710">
    <property type="entry name" value="DUF2232"/>
</dbReference>
<protein>
    <submittedName>
        <fullName evidence="3">DUF2232 domain-containing protein</fullName>
    </submittedName>
</protein>
<dbReference type="EMBL" id="QVFV01000010">
    <property type="protein sequence ID" value="RZM75069.1"/>
    <property type="molecule type" value="Genomic_DNA"/>
</dbReference>
<dbReference type="PANTHER" id="PTHR37185:SF3">
    <property type="entry name" value="MEMBRANE PROTEIN"/>
    <property type="match status" value="1"/>
</dbReference>
<proteinExistence type="predicted"/>
<dbReference type="OrthoDB" id="508722at2"/>
<keyword evidence="4" id="KW-1185">Reference proteome</keyword>
<evidence type="ECO:0000256" key="1">
    <source>
        <dbReference type="SAM" id="MobiDB-lite"/>
    </source>
</evidence>
<comment type="caution">
    <text evidence="3">The sequence shown here is derived from an EMBL/GenBank/DDBJ whole genome shotgun (WGS) entry which is preliminary data.</text>
</comment>
<keyword evidence="2" id="KW-0812">Transmembrane</keyword>
<dbReference type="RefSeq" id="WP_084607046.1">
    <property type="nucleotide sequence ID" value="NZ_QVFV01000010.1"/>
</dbReference>
<feature type="transmembrane region" description="Helical" evidence="2">
    <location>
        <begin position="217"/>
        <end position="245"/>
    </location>
</feature>
<keyword evidence="2" id="KW-1133">Transmembrane helix</keyword>
<feature type="transmembrane region" description="Helical" evidence="2">
    <location>
        <begin position="192"/>
        <end position="211"/>
    </location>
</feature>
<feature type="transmembrane region" description="Helical" evidence="2">
    <location>
        <begin position="101"/>
        <end position="120"/>
    </location>
</feature>
<gene>
    <name evidence="3" type="ORF">DYY88_22435</name>
</gene>
<feature type="transmembrane region" description="Helical" evidence="2">
    <location>
        <begin position="151"/>
        <end position="171"/>
    </location>
</feature>
<evidence type="ECO:0000313" key="3">
    <source>
        <dbReference type="EMBL" id="RZM75069.1"/>
    </source>
</evidence>